<evidence type="ECO:0000256" key="2">
    <source>
        <dbReference type="ARBA" id="ARBA00022448"/>
    </source>
</evidence>
<dbReference type="InterPro" id="IPR046342">
    <property type="entry name" value="CBS_dom_sf"/>
</dbReference>
<name>A0AAD5TQT4_9FUNG</name>
<feature type="transmembrane region" description="Helical" evidence="9">
    <location>
        <begin position="301"/>
        <end position="325"/>
    </location>
</feature>
<feature type="domain" description="CBS" evidence="11">
    <location>
        <begin position="758"/>
        <end position="813"/>
    </location>
</feature>
<dbReference type="SMART" id="SM00116">
    <property type="entry name" value="CBS"/>
    <property type="match status" value="2"/>
</dbReference>
<feature type="region of interest" description="Disordered" evidence="10">
    <location>
        <begin position="1"/>
        <end position="66"/>
    </location>
</feature>
<dbReference type="InterPro" id="IPR014743">
    <property type="entry name" value="Cl-channel_core"/>
</dbReference>
<gene>
    <name evidence="12" type="primary">GEF1</name>
    <name evidence="12" type="ORF">HDU87_000297</name>
</gene>
<organism evidence="12 13">
    <name type="scientific">Geranomyces variabilis</name>
    <dbReference type="NCBI Taxonomy" id="109894"/>
    <lineage>
        <taxon>Eukaryota</taxon>
        <taxon>Fungi</taxon>
        <taxon>Fungi incertae sedis</taxon>
        <taxon>Chytridiomycota</taxon>
        <taxon>Chytridiomycota incertae sedis</taxon>
        <taxon>Chytridiomycetes</taxon>
        <taxon>Spizellomycetales</taxon>
        <taxon>Powellomycetaceae</taxon>
        <taxon>Geranomyces</taxon>
    </lineage>
</organism>
<dbReference type="FunFam" id="1.10.3080.10:FF:000011">
    <property type="entry name" value="Chloride channel protein"/>
    <property type="match status" value="1"/>
</dbReference>
<dbReference type="SUPFAM" id="SSF81340">
    <property type="entry name" value="Clc chloride channel"/>
    <property type="match status" value="1"/>
</dbReference>
<keyword evidence="5 9" id="KW-0406">Ion transport</keyword>
<evidence type="ECO:0000256" key="10">
    <source>
        <dbReference type="SAM" id="MobiDB-lite"/>
    </source>
</evidence>
<feature type="domain" description="CBS" evidence="11">
    <location>
        <begin position="625"/>
        <end position="686"/>
    </location>
</feature>
<protein>
    <recommendedName>
        <fullName evidence="9">Chloride channel protein</fullName>
    </recommendedName>
</protein>
<feature type="region of interest" description="Disordered" evidence="10">
    <location>
        <begin position="842"/>
        <end position="903"/>
    </location>
</feature>
<comment type="similarity">
    <text evidence="9">Belongs to the chloride channel (TC 2.A.49) family.</text>
</comment>
<dbReference type="PRINTS" id="PR00762">
    <property type="entry name" value="CLCHANNEL"/>
</dbReference>
<dbReference type="Pfam" id="PF00654">
    <property type="entry name" value="Voltage_CLC"/>
    <property type="match status" value="1"/>
</dbReference>
<comment type="caution">
    <text evidence="12">The sequence shown here is derived from an EMBL/GenBank/DDBJ whole genome shotgun (WGS) entry which is preliminary data.</text>
</comment>
<evidence type="ECO:0000256" key="4">
    <source>
        <dbReference type="ARBA" id="ARBA00022989"/>
    </source>
</evidence>
<evidence type="ECO:0000256" key="1">
    <source>
        <dbReference type="ARBA" id="ARBA00004141"/>
    </source>
</evidence>
<dbReference type="Gene3D" id="1.10.3080.10">
    <property type="entry name" value="Clc chloride channel"/>
    <property type="match status" value="1"/>
</dbReference>
<keyword evidence="13" id="KW-1185">Reference proteome</keyword>
<keyword evidence="2 9" id="KW-0813">Transport</keyword>
<proteinExistence type="inferred from homology"/>
<evidence type="ECO:0000256" key="9">
    <source>
        <dbReference type="RuleBase" id="RU361221"/>
    </source>
</evidence>
<feature type="transmembrane region" description="Helical" evidence="9">
    <location>
        <begin position="494"/>
        <end position="513"/>
    </location>
</feature>
<keyword evidence="8" id="KW-0129">CBS domain</keyword>
<keyword evidence="6 9" id="KW-0472">Membrane</keyword>
<keyword evidence="7 9" id="KW-0868">Chloride</keyword>
<dbReference type="GO" id="GO:0005769">
    <property type="term" value="C:early endosome"/>
    <property type="evidence" value="ECO:0007669"/>
    <property type="project" value="TreeGrafter"/>
</dbReference>
<keyword evidence="4 9" id="KW-1133">Transmembrane helix</keyword>
<comment type="caution">
    <text evidence="9">Lacks conserved residue(s) required for the propagation of feature annotation.</text>
</comment>
<evidence type="ECO:0000313" key="12">
    <source>
        <dbReference type="EMBL" id="KAJ3181959.1"/>
    </source>
</evidence>
<evidence type="ECO:0000313" key="13">
    <source>
        <dbReference type="Proteomes" id="UP001212152"/>
    </source>
</evidence>
<dbReference type="Gene3D" id="3.90.1280.20">
    <property type="match status" value="1"/>
</dbReference>
<comment type="subcellular location">
    <subcellularLocation>
        <location evidence="1 9">Membrane</location>
        <topology evidence="1 9">Multi-pass membrane protein</topology>
    </subcellularLocation>
</comment>
<feature type="compositionally biased region" description="Polar residues" evidence="10">
    <location>
        <begin position="1"/>
        <end position="12"/>
    </location>
</feature>
<dbReference type="GO" id="GO:0005794">
    <property type="term" value="C:Golgi apparatus"/>
    <property type="evidence" value="ECO:0007669"/>
    <property type="project" value="TreeGrafter"/>
</dbReference>
<sequence>MPSGLSGSTGSNAAVGPSESSSPNASSSRLAGSGEDFLADTSRRSSALETEMLTAGERQEDADEDLEEDRVIYEDFTTIDWMKDLMRDYRRQSRKRSGHRPESKWHRIQAVFEATQSWILISIIGKSSGHWISIGLVAGWIDVVAAWLGDIRFGYCSTEWHISKSICCTGQYDADATCAAWNDWSSVILRSRGWGFVNWIFYILFSTVFASACAFLVTRLAPYAAGSGSAEVKTILGGFIIKGFLGTKTLIVKAAGLPLMVASGLAVGKEGPMIHVACCVGNVFPRLFPKYWRNEARKREILSAASGAGIAVAFGAPIGGVLFSLEELSSFFPAKTMVRSFFCALVATVTLQLIDPYRGKRVLYQVTYSRPWHFFELIFFIILGVFGGLIGVVLISVNRRVQKFRKQSLLKLHPIYEVAALAAGTAFVCYLNIFTRVDSSDLLEGLFRECEEADFHGLCNRDGRGRIIALLVVALIMRIMLTTITFGIKIPAGIFIPSMVWGALFGRVLGMTVQSWQEHDSTNTLFYSCPPDGSCVTPGVYAMLGAIGALGGVTRMTLSLTVVMFELTGTLNYIVPCMATLMTAKIVGDFFGKGGFAEMQIRMNRYPFLDPREDEVIGLTASEVMTPSAELVCFVVSGMTVADIEEALAQARYKGFPVLKSLDDLTLVGYISNDDLRHALERAKQQYGILPTASVVFEDVLADFSGIRARRATGTSIEHGSFANASSSPYFDAYSDANGAPRLHHGSSRRLLQLASFLDHSPLHVHPNVSIELVMDLFKKLGPRYVMVLHMGRLQGIITKKDILIAMYGEEDEQREETGFPSFTTASLRSLMSAEPALSGSVSSLFGSQTPTASRRAGAASRARKLRPSEAFGSGTWGTAGGTNSSSRNSLDGSTAGERAAAEDGDFIPLGVRVLSGSGRASFEVK</sequence>
<reference evidence="12" key="1">
    <citation type="submission" date="2020-05" db="EMBL/GenBank/DDBJ databases">
        <title>Phylogenomic resolution of chytrid fungi.</title>
        <authorList>
            <person name="Stajich J.E."/>
            <person name="Amses K."/>
            <person name="Simmons R."/>
            <person name="Seto K."/>
            <person name="Myers J."/>
            <person name="Bonds A."/>
            <person name="Quandt C.A."/>
            <person name="Barry K."/>
            <person name="Liu P."/>
            <person name="Grigoriev I."/>
            <person name="Longcore J.E."/>
            <person name="James T.Y."/>
        </authorList>
    </citation>
    <scope>NUCLEOTIDE SEQUENCE</scope>
    <source>
        <strain evidence="12">JEL0379</strain>
    </source>
</reference>
<feature type="transmembrane region" description="Helical" evidence="9">
    <location>
        <begin position="374"/>
        <end position="395"/>
    </location>
</feature>
<feature type="compositionally biased region" description="Low complexity" evidence="10">
    <location>
        <begin position="16"/>
        <end position="33"/>
    </location>
</feature>
<dbReference type="PROSITE" id="PS51371">
    <property type="entry name" value="CBS"/>
    <property type="match status" value="2"/>
</dbReference>
<dbReference type="AlphaFoldDB" id="A0AAD5TQT4"/>
<dbReference type="CDD" id="cd03684">
    <property type="entry name" value="ClC_3_like"/>
    <property type="match status" value="1"/>
</dbReference>
<dbReference type="InterPro" id="IPR001807">
    <property type="entry name" value="ClC"/>
</dbReference>
<feature type="compositionally biased region" description="Polar residues" evidence="10">
    <location>
        <begin position="842"/>
        <end position="852"/>
    </location>
</feature>
<feature type="transmembrane region" description="Helical" evidence="9">
    <location>
        <begin position="199"/>
        <end position="217"/>
    </location>
</feature>
<feature type="transmembrane region" description="Helical" evidence="9">
    <location>
        <begin position="415"/>
        <end position="434"/>
    </location>
</feature>
<feature type="compositionally biased region" description="Polar residues" evidence="10">
    <location>
        <begin position="882"/>
        <end position="893"/>
    </location>
</feature>
<dbReference type="GO" id="GO:0005886">
    <property type="term" value="C:plasma membrane"/>
    <property type="evidence" value="ECO:0007669"/>
    <property type="project" value="TreeGrafter"/>
</dbReference>
<dbReference type="PANTHER" id="PTHR45711:SF9">
    <property type="entry name" value="ANION_PROTON EXCHANGE TRANSPORTER GEF1"/>
    <property type="match status" value="1"/>
</dbReference>
<feature type="transmembrane region" description="Helical" evidence="9">
    <location>
        <begin position="467"/>
        <end position="488"/>
    </location>
</feature>
<dbReference type="EMBL" id="JADGJQ010000010">
    <property type="protein sequence ID" value="KAJ3181959.1"/>
    <property type="molecule type" value="Genomic_DNA"/>
</dbReference>
<dbReference type="PANTHER" id="PTHR45711">
    <property type="entry name" value="CHLORIDE CHANNEL PROTEIN"/>
    <property type="match status" value="1"/>
</dbReference>
<keyword evidence="3 9" id="KW-0812">Transmembrane</keyword>
<dbReference type="InterPro" id="IPR000644">
    <property type="entry name" value="CBS_dom"/>
</dbReference>
<dbReference type="Gene3D" id="3.10.580.20">
    <property type="match status" value="1"/>
</dbReference>
<dbReference type="GO" id="GO:0005247">
    <property type="term" value="F:voltage-gated chloride channel activity"/>
    <property type="evidence" value="ECO:0007669"/>
    <property type="project" value="TreeGrafter"/>
</dbReference>
<dbReference type="SUPFAM" id="SSF54631">
    <property type="entry name" value="CBS-domain pair"/>
    <property type="match status" value="1"/>
</dbReference>
<accession>A0AAD5TQT4</accession>
<evidence type="ECO:0000256" key="3">
    <source>
        <dbReference type="ARBA" id="ARBA00022692"/>
    </source>
</evidence>
<evidence type="ECO:0000256" key="7">
    <source>
        <dbReference type="ARBA" id="ARBA00023214"/>
    </source>
</evidence>
<dbReference type="Proteomes" id="UP001212152">
    <property type="component" value="Unassembled WGS sequence"/>
</dbReference>
<dbReference type="Pfam" id="PF00571">
    <property type="entry name" value="CBS"/>
    <property type="match status" value="2"/>
</dbReference>
<feature type="transmembrane region" description="Helical" evidence="9">
    <location>
        <begin position="534"/>
        <end position="553"/>
    </location>
</feature>
<dbReference type="CDD" id="cd04591">
    <property type="entry name" value="CBS_pair_voltage-gated_CLC_euk_bac"/>
    <property type="match status" value="1"/>
</dbReference>
<evidence type="ECO:0000256" key="8">
    <source>
        <dbReference type="PROSITE-ProRule" id="PRU00703"/>
    </source>
</evidence>
<evidence type="ECO:0000256" key="6">
    <source>
        <dbReference type="ARBA" id="ARBA00023136"/>
    </source>
</evidence>
<evidence type="ECO:0000259" key="11">
    <source>
        <dbReference type="PROSITE" id="PS51371"/>
    </source>
</evidence>
<evidence type="ECO:0000256" key="5">
    <source>
        <dbReference type="ARBA" id="ARBA00023065"/>
    </source>
</evidence>